<dbReference type="InterPro" id="IPR001647">
    <property type="entry name" value="HTH_TetR"/>
</dbReference>
<name>A0ABS7K058_9BACI</name>
<dbReference type="RefSeq" id="WP_221870764.1">
    <property type="nucleotide sequence ID" value="NZ_JACWFH010000005.1"/>
</dbReference>
<evidence type="ECO:0000256" key="1">
    <source>
        <dbReference type="ARBA" id="ARBA00022491"/>
    </source>
</evidence>
<evidence type="ECO:0000313" key="5">
    <source>
        <dbReference type="EMBL" id="MBY0095635.1"/>
    </source>
</evidence>
<dbReference type="Gene3D" id="1.10.10.60">
    <property type="entry name" value="Homeodomain-like"/>
    <property type="match status" value="1"/>
</dbReference>
<comment type="caution">
    <text evidence="5">The sequence shown here is derived from an EMBL/GenBank/DDBJ whole genome shotgun (WGS) entry which is preliminary data.</text>
</comment>
<protein>
    <submittedName>
        <fullName evidence="5">TetR/AcrR family transcriptional regulator</fullName>
    </submittedName>
</protein>
<evidence type="ECO:0000313" key="6">
    <source>
        <dbReference type="Proteomes" id="UP000769780"/>
    </source>
</evidence>
<evidence type="ECO:0000259" key="4">
    <source>
        <dbReference type="PROSITE" id="PS50977"/>
    </source>
</evidence>
<dbReference type="SUPFAM" id="SSF46689">
    <property type="entry name" value="Homeodomain-like"/>
    <property type="match status" value="1"/>
</dbReference>
<dbReference type="PROSITE" id="PS50977">
    <property type="entry name" value="HTH_TETR_2"/>
    <property type="match status" value="1"/>
</dbReference>
<sequence>MTSKFLNIDEEKQQRILNAALNEFAQKGYDHASTNAIVKLAGISKGLLFHYFNNKKELYLFLHKHFIDVLQNEFFNEERFAEPDVFERLKNIMILKSQMMKKYPEIFNFFISAYTETSSDIKNELDDSHHELMQSSYAKIFENIDTTMFKENIDMKRAIQIVFWTLEGYSNQVMEKVKHTNQSDNDFSAEFAEVDLYIQMLKTAFYQ</sequence>
<dbReference type="PRINTS" id="PR00455">
    <property type="entry name" value="HTHTETR"/>
</dbReference>
<dbReference type="PANTHER" id="PTHR43479">
    <property type="entry name" value="ACREF/ENVCD OPERON REPRESSOR-RELATED"/>
    <property type="match status" value="1"/>
</dbReference>
<dbReference type="InterPro" id="IPR023772">
    <property type="entry name" value="DNA-bd_HTH_TetR-type_CS"/>
</dbReference>
<proteinExistence type="predicted"/>
<dbReference type="PANTHER" id="PTHR43479:SF11">
    <property type="entry name" value="ACREF_ENVCD OPERON REPRESSOR-RELATED"/>
    <property type="match status" value="1"/>
</dbReference>
<reference evidence="5 6" key="1">
    <citation type="submission" date="2020-07" db="EMBL/GenBank/DDBJ databases">
        <title>Fungal Genomes of the International Space Station.</title>
        <authorList>
            <person name="Seuylemezian A."/>
            <person name="Singh N.K."/>
            <person name="Wood J."/>
            <person name="Venkateswaran K."/>
        </authorList>
    </citation>
    <scope>NUCLEOTIDE SEQUENCE [LARGE SCALE GENOMIC DNA]</scope>
    <source>
        <strain evidence="5 6">PL-B2</strain>
    </source>
</reference>
<evidence type="ECO:0000256" key="3">
    <source>
        <dbReference type="PROSITE-ProRule" id="PRU00335"/>
    </source>
</evidence>
<dbReference type="Proteomes" id="UP000769780">
    <property type="component" value="Unassembled WGS sequence"/>
</dbReference>
<keyword evidence="1" id="KW-0678">Repressor</keyword>
<organism evidence="5 6">
    <name type="scientific">Mesobacillus maritimus</name>
    <dbReference type="NCBI Taxonomy" id="1643336"/>
    <lineage>
        <taxon>Bacteria</taxon>
        <taxon>Bacillati</taxon>
        <taxon>Bacillota</taxon>
        <taxon>Bacilli</taxon>
        <taxon>Bacillales</taxon>
        <taxon>Bacillaceae</taxon>
        <taxon>Mesobacillus</taxon>
    </lineage>
</organism>
<accession>A0ABS7K058</accession>
<dbReference type="EMBL" id="JACWFH010000005">
    <property type="protein sequence ID" value="MBY0095635.1"/>
    <property type="molecule type" value="Genomic_DNA"/>
</dbReference>
<dbReference type="SUPFAM" id="SSF48498">
    <property type="entry name" value="Tetracyclin repressor-like, C-terminal domain"/>
    <property type="match status" value="1"/>
</dbReference>
<gene>
    <name evidence="5" type="ORF">H0185_02210</name>
</gene>
<dbReference type="Pfam" id="PF00440">
    <property type="entry name" value="TetR_N"/>
    <property type="match status" value="1"/>
</dbReference>
<keyword evidence="6" id="KW-1185">Reference proteome</keyword>
<evidence type="ECO:0000256" key="2">
    <source>
        <dbReference type="ARBA" id="ARBA00023125"/>
    </source>
</evidence>
<feature type="domain" description="HTH tetR-type" evidence="4">
    <location>
        <begin position="10"/>
        <end position="70"/>
    </location>
</feature>
<keyword evidence="2 3" id="KW-0238">DNA-binding</keyword>
<feature type="DNA-binding region" description="H-T-H motif" evidence="3">
    <location>
        <begin position="33"/>
        <end position="52"/>
    </location>
</feature>
<dbReference type="Gene3D" id="1.10.357.10">
    <property type="entry name" value="Tetracycline Repressor, domain 2"/>
    <property type="match status" value="1"/>
</dbReference>
<dbReference type="InterPro" id="IPR036271">
    <property type="entry name" value="Tet_transcr_reg_TetR-rel_C_sf"/>
</dbReference>
<dbReference type="InterPro" id="IPR050624">
    <property type="entry name" value="HTH-type_Tx_Regulator"/>
</dbReference>
<dbReference type="PROSITE" id="PS01081">
    <property type="entry name" value="HTH_TETR_1"/>
    <property type="match status" value="1"/>
</dbReference>
<dbReference type="InterPro" id="IPR009057">
    <property type="entry name" value="Homeodomain-like_sf"/>
</dbReference>